<evidence type="ECO:0000256" key="4">
    <source>
        <dbReference type="ARBA" id="ARBA00047942"/>
    </source>
</evidence>
<feature type="compositionally biased region" description="Basic and acidic residues" evidence="5">
    <location>
        <begin position="426"/>
        <end position="438"/>
    </location>
</feature>
<keyword evidence="3" id="KW-0808">Transferase</keyword>
<protein>
    <recommendedName>
        <fullName evidence="1">site-specific DNA-methyltransferase (adenine-specific)</fullName>
        <ecNumber evidence="1">2.1.1.72</ecNumber>
    </recommendedName>
</protein>
<feature type="region of interest" description="Disordered" evidence="5">
    <location>
        <begin position="424"/>
        <end position="450"/>
    </location>
</feature>
<dbReference type="EMBL" id="JACIIV010000005">
    <property type="protein sequence ID" value="MBB6226675.1"/>
    <property type="molecule type" value="Genomic_DNA"/>
</dbReference>
<evidence type="ECO:0000256" key="3">
    <source>
        <dbReference type="ARBA" id="ARBA00022679"/>
    </source>
</evidence>
<dbReference type="Pfam" id="PF20464">
    <property type="entry name" value="MmeI_N"/>
    <property type="match status" value="1"/>
</dbReference>
<name>A0A841LA09_9SPHN</name>
<dbReference type="GO" id="GO:0009007">
    <property type="term" value="F:site-specific DNA-methyltransferase (adenine-specific) activity"/>
    <property type="evidence" value="ECO:0007669"/>
    <property type="project" value="UniProtKB-EC"/>
</dbReference>
<feature type="domain" description="MmeI-like helicase spacer" evidence="7">
    <location>
        <begin position="267"/>
        <end position="342"/>
    </location>
</feature>
<evidence type="ECO:0000259" key="6">
    <source>
        <dbReference type="Pfam" id="PF20464"/>
    </source>
</evidence>
<dbReference type="InterPro" id="IPR046819">
    <property type="entry name" value="MmeI_hel"/>
</dbReference>
<organism evidence="9 10">
    <name type="scientific">Polymorphobacter multimanifer</name>
    <dbReference type="NCBI Taxonomy" id="1070431"/>
    <lineage>
        <taxon>Bacteria</taxon>
        <taxon>Pseudomonadati</taxon>
        <taxon>Pseudomonadota</taxon>
        <taxon>Alphaproteobacteria</taxon>
        <taxon>Sphingomonadales</taxon>
        <taxon>Sphingosinicellaceae</taxon>
        <taxon>Polymorphobacter</taxon>
    </lineage>
</organism>
<dbReference type="EC" id="2.1.1.72" evidence="1"/>
<dbReference type="SUPFAM" id="SSF53335">
    <property type="entry name" value="S-adenosyl-L-methionine-dependent methyltransferases"/>
    <property type="match status" value="1"/>
</dbReference>
<keyword evidence="2" id="KW-0489">Methyltransferase</keyword>
<evidence type="ECO:0000259" key="8">
    <source>
        <dbReference type="Pfam" id="PF20473"/>
    </source>
</evidence>
<dbReference type="InterPro" id="IPR029063">
    <property type="entry name" value="SAM-dependent_MTases_sf"/>
</dbReference>
<comment type="caution">
    <text evidence="9">The sequence shown here is derived from an EMBL/GenBank/DDBJ whole genome shotgun (WGS) entry which is preliminary data.</text>
</comment>
<evidence type="ECO:0000313" key="10">
    <source>
        <dbReference type="Proteomes" id="UP000538147"/>
    </source>
</evidence>
<feature type="domain" description="MmeI-like DNA-methyltransferase" evidence="8">
    <location>
        <begin position="456"/>
        <end position="664"/>
    </location>
</feature>
<feature type="compositionally biased region" description="Basic and acidic residues" evidence="5">
    <location>
        <begin position="680"/>
        <end position="692"/>
    </location>
</feature>
<accession>A0A841LA09</accession>
<dbReference type="Gene3D" id="3.40.50.150">
    <property type="entry name" value="Vaccinia Virus protein VP39"/>
    <property type="match status" value="1"/>
</dbReference>
<dbReference type="AlphaFoldDB" id="A0A841LA09"/>
<proteinExistence type="predicted"/>
<dbReference type="PANTHER" id="PTHR33841">
    <property type="entry name" value="DNA METHYLTRANSFERASE YEEA-RELATED"/>
    <property type="match status" value="1"/>
</dbReference>
<sequence length="1102" mass="121003">MTIEDFIKKWQGRAGGAEHANFQPFIIDFCAALGLPKPEPAEGGILSDYRFEAPASPDAAYSSKKSGRIDLYKRRCFILEAKQPPLADLTRAALTPEAPAAITVKTLFGEETIAAATARPKAPVRRYDTLMEAALAQAKGYALALPADHGWPPFLIICDVGRAFELYFDWAGNGKGYGFFPDQQRYRIELEALRLPDNQALLRGIWTDPRSVDPRLRAADVTRDIARRLAAVSKYLEKDATEKLTGRALAASRPLADHEHSLGIERTSMFLMRLLFCMFAEDVALLPPGKFEEFLGRARTATQRFWRDGLQDLWTNMGTAALPERYWANGDTFVRYFNGNLFADLDIYDLPPEQKGELYAAAKADWTKVEPAIFGTLLEQALTPAQRAQLGAHYTPRPYVERLVEATFMADLRTEWEALRNAPLPLREREGPEPEGHGRVRGPAPAEPTPTPDPAAIHAFHHKLAGLKILDPACGTGNFLCVAMELLLRLETEVIVLLDQLGQPAPPRIGPNQFLGLELNPRAAVIAELVLWIGWLRFRLANDPASITEPILPTLTNINFGRHGGYDALLAASDVDRVDLINPRAAEWPQADYIIGNPPFIGGKDLRSKLGLGITAAIWAAAPSIPRSADLVMHWWDRAATELRRPGTRLHRFGFVTTNSITQTFSRRVIEAHLCPSPATREREGPTPEGRGRVRATAPAAPQPLSLIFAIPDHPWTRASDKAAAVRIAMTVAEAGTHPGALHTVTSEAGLDSDEPHIQTSSITGPINADLTTGTDVTKAVPLKANDRLCSPGVKLHGDGFIVSPAEAAALGLGQREGLEAHIRPYRNGRDLLQNPRGVMVIDLFGLSEAQVRQRFPEVYQHLLVTVKPDRDANNRATYRTNWWIFGEPRREMRPALAGLSRYIATVETAKYRIFHFLSAEVLADNKIICVASDDAVVWGVLSSRIHEQWSLIAGGWLGFGNDPVYVKSKVFDPFPFPDATPAQRSTIAAIAEELDLTRRAGLAESPGLTMTGLYNLVEAIRAGTLPAAQEAEASRARARIVAKLHTDLDAAVANAYGWPADLTPAQITVNLVALNAARAAEEATGQIRWLRPDYQAPISTN</sequence>
<evidence type="ECO:0000313" key="9">
    <source>
        <dbReference type="EMBL" id="MBB6226675.1"/>
    </source>
</evidence>
<feature type="domain" description="MmeI-like N-terminal" evidence="6">
    <location>
        <begin position="3"/>
        <end position="239"/>
    </location>
</feature>
<dbReference type="GO" id="GO:0003676">
    <property type="term" value="F:nucleic acid binding"/>
    <property type="evidence" value="ECO:0007669"/>
    <property type="project" value="InterPro"/>
</dbReference>
<dbReference type="InterPro" id="IPR046817">
    <property type="entry name" value="MmeI_N"/>
</dbReference>
<dbReference type="PANTHER" id="PTHR33841:SF1">
    <property type="entry name" value="DNA METHYLTRANSFERASE A"/>
    <property type="match status" value="1"/>
</dbReference>
<evidence type="ECO:0000259" key="7">
    <source>
        <dbReference type="Pfam" id="PF20465"/>
    </source>
</evidence>
<dbReference type="RefSeq" id="WP_243452643.1">
    <property type="nucleotide sequence ID" value="NZ_JACIIV010000005.1"/>
</dbReference>
<dbReference type="Proteomes" id="UP000538147">
    <property type="component" value="Unassembled WGS sequence"/>
</dbReference>
<dbReference type="Pfam" id="PF20473">
    <property type="entry name" value="MmeI_Mtase"/>
    <property type="match status" value="1"/>
</dbReference>
<keyword evidence="10" id="KW-1185">Reference proteome</keyword>
<dbReference type="InterPro" id="IPR046816">
    <property type="entry name" value="MmeI_Mtase"/>
</dbReference>
<evidence type="ECO:0000256" key="2">
    <source>
        <dbReference type="ARBA" id="ARBA00022603"/>
    </source>
</evidence>
<dbReference type="InterPro" id="IPR002052">
    <property type="entry name" value="DNA_methylase_N6_adenine_CS"/>
</dbReference>
<comment type="catalytic activity">
    <reaction evidence="4">
        <text>a 2'-deoxyadenosine in DNA + S-adenosyl-L-methionine = an N(6)-methyl-2'-deoxyadenosine in DNA + S-adenosyl-L-homocysteine + H(+)</text>
        <dbReference type="Rhea" id="RHEA:15197"/>
        <dbReference type="Rhea" id="RHEA-COMP:12418"/>
        <dbReference type="Rhea" id="RHEA-COMP:12419"/>
        <dbReference type="ChEBI" id="CHEBI:15378"/>
        <dbReference type="ChEBI" id="CHEBI:57856"/>
        <dbReference type="ChEBI" id="CHEBI:59789"/>
        <dbReference type="ChEBI" id="CHEBI:90615"/>
        <dbReference type="ChEBI" id="CHEBI:90616"/>
        <dbReference type="EC" id="2.1.1.72"/>
    </reaction>
</comment>
<evidence type="ECO:0000256" key="1">
    <source>
        <dbReference type="ARBA" id="ARBA00011900"/>
    </source>
</evidence>
<dbReference type="InterPro" id="IPR050953">
    <property type="entry name" value="N4_N6_ade-DNA_methylase"/>
</dbReference>
<evidence type="ECO:0000256" key="5">
    <source>
        <dbReference type="SAM" id="MobiDB-lite"/>
    </source>
</evidence>
<dbReference type="PROSITE" id="PS00092">
    <property type="entry name" value="N6_MTASE"/>
    <property type="match status" value="1"/>
</dbReference>
<reference evidence="9 10" key="1">
    <citation type="submission" date="2020-08" db="EMBL/GenBank/DDBJ databases">
        <title>Genomic Encyclopedia of Type Strains, Phase IV (KMG-IV): sequencing the most valuable type-strain genomes for metagenomic binning, comparative biology and taxonomic classification.</title>
        <authorList>
            <person name="Goeker M."/>
        </authorList>
    </citation>
    <scope>NUCLEOTIDE SEQUENCE [LARGE SCALE GENOMIC DNA]</scope>
    <source>
        <strain evidence="9 10">DSM 102189</strain>
    </source>
</reference>
<feature type="region of interest" description="Disordered" evidence="5">
    <location>
        <begin position="677"/>
        <end position="697"/>
    </location>
</feature>
<dbReference type="GO" id="GO:0032259">
    <property type="term" value="P:methylation"/>
    <property type="evidence" value="ECO:0007669"/>
    <property type="project" value="UniProtKB-KW"/>
</dbReference>
<gene>
    <name evidence="9" type="ORF">FHS79_000833</name>
</gene>
<dbReference type="Pfam" id="PF20465">
    <property type="entry name" value="MmeI_hel"/>
    <property type="match status" value="1"/>
</dbReference>